<sequence length="70" mass="7720">MDAHEDYVWPRATSELILLPVTGLECVGERLLAGEGPQRGGRRQAPRPPCWFGSRTLVARWGSGDGRSSR</sequence>
<dbReference type="Ensembl" id="ENSSSCT00030053995.1">
    <property type="protein sequence ID" value="ENSSSCP00030024652.1"/>
    <property type="gene ID" value="ENSSSCG00030038796.1"/>
</dbReference>
<name>A0A8D0WQK6_PIG</name>
<organism evidence="1 2">
    <name type="scientific">Sus scrofa</name>
    <name type="common">Pig</name>
    <dbReference type="NCBI Taxonomy" id="9823"/>
    <lineage>
        <taxon>Eukaryota</taxon>
        <taxon>Metazoa</taxon>
        <taxon>Chordata</taxon>
        <taxon>Craniata</taxon>
        <taxon>Vertebrata</taxon>
        <taxon>Euteleostomi</taxon>
        <taxon>Mammalia</taxon>
        <taxon>Eutheria</taxon>
        <taxon>Laurasiatheria</taxon>
        <taxon>Artiodactyla</taxon>
        <taxon>Suina</taxon>
        <taxon>Suidae</taxon>
        <taxon>Sus</taxon>
    </lineage>
</organism>
<evidence type="ECO:0000313" key="1">
    <source>
        <dbReference type="Ensembl" id="ENSSSCP00030024652.1"/>
    </source>
</evidence>
<accession>A0A8D0WQK6</accession>
<proteinExistence type="predicted"/>
<dbReference type="Proteomes" id="UP000694570">
    <property type="component" value="Unplaced"/>
</dbReference>
<dbReference type="AlphaFoldDB" id="A0A8D0WQK6"/>
<reference evidence="1" key="1">
    <citation type="submission" date="2025-08" db="UniProtKB">
        <authorList>
            <consortium name="Ensembl"/>
        </authorList>
    </citation>
    <scope>IDENTIFICATION</scope>
</reference>
<protein>
    <submittedName>
        <fullName evidence="1">Uncharacterized protein</fullName>
    </submittedName>
</protein>
<evidence type="ECO:0000313" key="2">
    <source>
        <dbReference type="Proteomes" id="UP000694570"/>
    </source>
</evidence>